<dbReference type="Proteomes" id="UP000185999">
    <property type="component" value="Unassembled WGS sequence"/>
</dbReference>
<dbReference type="RefSeq" id="WP_054341415.1">
    <property type="nucleotide sequence ID" value="NZ_FTOE01000013.1"/>
</dbReference>
<keyword evidence="2" id="KW-1185">Reference proteome</keyword>
<proteinExistence type="predicted"/>
<organism evidence="1 2">
    <name type="scientific">Neptunomonas antarctica</name>
    <dbReference type="NCBI Taxonomy" id="619304"/>
    <lineage>
        <taxon>Bacteria</taxon>
        <taxon>Pseudomonadati</taxon>
        <taxon>Pseudomonadota</taxon>
        <taxon>Gammaproteobacteria</taxon>
        <taxon>Oceanospirillales</taxon>
        <taxon>Oceanospirillaceae</taxon>
        <taxon>Neptunomonas</taxon>
    </lineage>
</organism>
<protein>
    <submittedName>
        <fullName evidence="1">Uncharacterized protein</fullName>
    </submittedName>
</protein>
<dbReference type="EMBL" id="FTOE01000013">
    <property type="protein sequence ID" value="SIT07225.1"/>
    <property type="molecule type" value="Genomic_DNA"/>
</dbReference>
<accession>A0A1N7P9B2</accession>
<evidence type="ECO:0000313" key="1">
    <source>
        <dbReference type="EMBL" id="SIT07225.1"/>
    </source>
</evidence>
<dbReference type="OrthoDB" id="3468183at2"/>
<evidence type="ECO:0000313" key="2">
    <source>
        <dbReference type="Proteomes" id="UP000185999"/>
    </source>
</evidence>
<name>A0A1N7P9B2_9GAMM</name>
<dbReference type="STRING" id="619304.SAMN05421760_11363"/>
<reference evidence="2" key="1">
    <citation type="submission" date="2017-01" db="EMBL/GenBank/DDBJ databases">
        <authorList>
            <person name="Varghese N."/>
            <person name="Submissions S."/>
        </authorList>
    </citation>
    <scope>NUCLEOTIDE SEQUENCE [LARGE SCALE GENOMIC DNA]</scope>
    <source>
        <strain evidence="2">DSM 22306</strain>
    </source>
</reference>
<gene>
    <name evidence="1" type="ORF">SAMN05421760_11363</name>
</gene>
<dbReference type="AlphaFoldDB" id="A0A1N7P9B2"/>
<sequence length="318" mass="36159">MELFFNKDFLGCLFLNSFDAAVSFSETVRAFKQATVYGVEDYLVSSNSTAETLLSADYTIRNWIADHRTEDGVALVDKELQRFFARKMDKSPFVEEDLYTNDSDYLENEVLIKGAVDLNINMSATLAYIRSGILLSPSLSVFSNSKVDAVLVNAEDEDLPVKVRCISTCGMVSEHAEYIRELSEKKVTASNQIWDLRGELFPDLLFCASVKNQLFGLPKWNVIFERLLELQTYSLNWNDGPFDAEYIPSKASGEGGRVRANRRAINERTFLCPDSNSRVFYWHLRATPGAIRIYFFPIEDDAEKKIIVGYIGVKPYYP</sequence>